<comment type="similarity">
    <text evidence="1 3">Belongs to the sulfotransferase 1 family.</text>
</comment>
<protein>
    <recommendedName>
        <fullName evidence="3">Sulfotransferase</fullName>
        <ecNumber evidence="3">2.8.2.-</ecNumber>
    </recommendedName>
</protein>
<evidence type="ECO:0000256" key="4">
    <source>
        <dbReference type="SAM" id="MobiDB-lite"/>
    </source>
</evidence>
<dbReference type="EMBL" id="JAUUTY010000001">
    <property type="protein sequence ID" value="KAK1699606.1"/>
    <property type="molecule type" value="Genomic_DNA"/>
</dbReference>
<accession>A0AAD8U419</accession>
<evidence type="ECO:0000313" key="6">
    <source>
        <dbReference type="EMBL" id="KAK1699606.1"/>
    </source>
</evidence>
<feature type="compositionally biased region" description="Low complexity" evidence="4">
    <location>
        <begin position="343"/>
        <end position="373"/>
    </location>
</feature>
<dbReference type="InterPro" id="IPR027417">
    <property type="entry name" value="P-loop_NTPase"/>
</dbReference>
<dbReference type="Pfam" id="PF00685">
    <property type="entry name" value="Sulfotransfer_1"/>
    <property type="match status" value="1"/>
</dbReference>
<evidence type="ECO:0000256" key="1">
    <source>
        <dbReference type="ARBA" id="ARBA00005771"/>
    </source>
</evidence>
<keyword evidence="2 3" id="KW-0808">Transferase</keyword>
<sequence>MAASAVYDDDMAVSELVTSSLPMETRFPPFQLRQLGGFWFPEAILPGVTAAHARFEPRPSDVFLASFPKSGTTWMKALAFAVAHRADHPPRSPGHPLRHRNPHDCVKFLEEPLAVDGGMLAALPSPRVIATHLPYSLLPGRVVAGGGSGVRIVYICRDPKDALVSTWLFAKKVVAAAAARDGDDGDDGKPPPPPTTFEEAFELFCDGRCTAGPQWRHVADYWEANQKLPDKVLFLRYEEMLMDPVANVRKLAEFMGCAFSGEEEAAGVARDIVDLCSIDALKNMEVNKNGTQEYVKNESFFRKGVAGDWSNYMTPAMAKRLDMIVEEAVQGRAEATTAGRTEPGGAEDPAPGVAGDPAAPAAEDPAASEAPDAVGAACGSGVAATCGVAKREELGDAVVELGAEDPEGVQRAGESPPRDGCEADRAEVDAGVRCAAPLLSVAVAGEAGA</sequence>
<dbReference type="InterPro" id="IPR000863">
    <property type="entry name" value="Sulfotransferase_dom"/>
</dbReference>
<gene>
    <name evidence="6" type="ORF">QYE76_016303</name>
</gene>
<evidence type="ECO:0000256" key="3">
    <source>
        <dbReference type="RuleBase" id="RU361155"/>
    </source>
</evidence>
<evidence type="ECO:0000259" key="5">
    <source>
        <dbReference type="Pfam" id="PF00685"/>
    </source>
</evidence>
<dbReference type="Gene3D" id="3.40.50.300">
    <property type="entry name" value="P-loop containing nucleotide triphosphate hydrolases"/>
    <property type="match status" value="1"/>
</dbReference>
<dbReference type="Proteomes" id="UP001231189">
    <property type="component" value="Unassembled WGS sequence"/>
</dbReference>
<dbReference type="PANTHER" id="PTHR11783">
    <property type="entry name" value="SULFOTRANSFERASE SULT"/>
    <property type="match status" value="1"/>
</dbReference>
<comment type="caution">
    <text evidence="6">The sequence shown here is derived from an EMBL/GenBank/DDBJ whole genome shotgun (WGS) entry which is preliminary data.</text>
</comment>
<name>A0AAD8U419_LOLMU</name>
<proteinExistence type="inferred from homology"/>
<feature type="region of interest" description="Disordered" evidence="4">
    <location>
        <begin position="332"/>
        <end position="373"/>
    </location>
</feature>
<dbReference type="GO" id="GO:0008146">
    <property type="term" value="F:sulfotransferase activity"/>
    <property type="evidence" value="ECO:0007669"/>
    <property type="project" value="InterPro"/>
</dbReference>
<organism evidence="6 7">
    <name type="scientific">Lolium multiflorum</name>
    <name type="common">Italian ryegrass</name>
    <name type="synonym">Lolium perenne subsp. multiflorum</name>
    <dbReference type="NCBI Taxonomy" id="4521"/>
    <lineage>
        <taxon>Eukaryota</taxon>
        <taxon>Viridiplantae</taxon>
        <taxon>Streptophyta</taxon>
        <taxon>Embryophyta</taxon>
        <taxon>Tracheophyta</taxon>
        <taxon>Spermatophyta</taxon>
        <taxon>Magnoliopsida</taxon>
        <taxon>Liliopsida</taxon>
        <taxon>Poales</taxon>
        <taxon>Poaceae</taxon>
        <taxon>BOP clade</taxon>
        <taxon>Pooideae</taxon>
        <taxon>Poodae</taxon>
        <taxon>Poeae</taxon>
        <taxon>Poeae Chloroplast Group 2 (Poeae type)</taxon>
        <taxon>Loliodinae</taxon>
        <taxon>Loliinae</taxon>
        <taxon>Lolium</taxon>
    </lineage>
</organism>
<dbReference type="EC" id="2.8.2.-" evidence="3"/>
<reference evidence="6" key="1">
    <citation type="submission" date="2023-07" db="EMBL/GenBank/DDBJ databases">
        <title>A chromosome-level genome assembly of Lolium multiflorum.</title>
        <authorList>
            <person name="Chen Y."/>
            <person name="Copetti D."/>
            <person name="Kolliker R."/>
            <person name="Studer B."/>
        </authorList>
    </citation>
    <scope>NUCLEOTIDE SEQUENCE</scope>
    <source>
        <strain evidence="6">02402/16</strain>
        <tissue evidence="6">Leaf</tissue>
    </source>
</reference>
<evidence type="ECO:0000256" key="2">
    <source>
        <dbReference type="ARBA" id="ARBA00022679"/>
    </source>
</evidence>
<feature type="region of interest" description="Disordered" evidence="4">
    <location>
        <begin position="397"/>
        <end position="424"/>
    </location>
</feature>
<dbReference type="AlphaFoldDB" id="A0AAD8U419"/>
<evidence type="ECO:0000313" key="7">
    <source>
        <dbReference type="Proteomes" id="UP001231189"/>
    </source>
</evidence>
<feature type="domain" description="Sulfotransferase" evidence="5">
    <location>
        <begin position="59"/>
        <end position="330"/>
    </location>
</feature>
<keyword evidence="7" id="KW-1185">Reference proteome</keyword>
<dbReference type="SUPFAM" id="SSF52540">
    <property type="entry name" value="P-loop containing nucleoside triphosphate hydrolases"/>
    <property type="match status" value="1"/>
</dbReference>